<comment type="caution">
    <text evidence="2">The sequence shown here is derived from an EMBL/GenBank/DDBJ whole genome shotgun (WGS) entry which is preliminary data.</text>
</comment>
<evidence type="ECO:0000313" key="3">
    <source>
        <dbReference type="Proteomes" id="UP000184267"/>
    </source>
</evidence>
<organism evidence="2 3">
    <name type="scientific">Trametes pubescens</name>
    <name type="common">White-rot fungus</name>
    <dbReference type="NCBI Taxonomy" id="154538"/>
    <lineage>
        <taxon>Eukaryota</taxon>
        <taxon>Fungi</taxon>
        <taxon>Dikarya</taxon>
        <taxon>Basidiomycota</taxon>
        <taxon>Agaricomycotina</taxon>
        <taxon>Agaricomycetes</taxon>
        <taxon>Polyporales</taxon>
        <taxon>Polyporaceae</taxon>
        <taxon>Trametes</taxon>
    </lineage>
</organism>
<feature type="region of interest" description="Disordered" evidence="1">
    <location>
        <begin position="55"/>
        <end position="119"/>
    </location>
</feature>
<reference evidence="2 3" key="1">
    <citation type="submission" date="2016-10" db="EMBL/GenBank/DDBJ databases">
        <title>Genome sequence of the basidiomycete white-rot fungus Trametes pubescens.</title>
        <authorList>
            <person name="Makela M.R."/>
            <person name="Granchi Z."/>
            <person name="Peng M."/>
            <person name="De Vries R.P."/>
            <person name="Grigoriev I."/>
            <person name="Riley R."/>
            <person name="Hilden K."/>
        </authorList>
    </citation>
    <scope>NUCLEOTIDE SEQUENCE [LARGE SCALE GENOMIC DNA]</scope>
    <source>
        <strain evidence="2 3">FBCC735</strain>
    </source>
</reference>
<proteinExistence type="predicted"/>
<accession>A0A1M2VEK8</accession>
<feature type="compositionally biased region" description="Polar residues" evidence="1">
    <location>
        <begin position="101"/>
        <end position="119"/>
    </location>
</feature>
<dbReference type="EMBL" id="MNAD01001359">
    <property type="protein sequence ID" value="OJT06042.1"/>
    <property type="molecule type" value="Genomic_DNA"/>
</dbReference>
<protein>
    <submittedName>
        <fullName evidence="2">Uncharacterized protein</fullName>
    </submittedName>
</protein>
<name>A0A1M2VEK8_TRAPU</name>
<keyword evidence="3" id="KW-1185">Reference proteome</keyword>
<feature type="compositionally biased region" description="Basic and acidic residues" evidence="1">
    <location>
        <begin position="69"/>
        <end position="89"/>
    </location>
</feature>
<feature type="non-terminal residue" evidence="2">
    <location>
        <position position="1"/>
    </location>
</feature>
<evidence type="ECO:0000313" key="2">
    <source>
        <dbReference type="EMBL" id="OJT06042.1"/>
    </source>
</evidence>
<gene>
    <name evidence="2" type="ORF">TRAPUB_3110</name>
</gene>
<evidence type="ECO:0000256" key="1">
    <source>
        <dbReference type="SAM" id="MobiDB-lite"/>
    </source>
</evidence>
<dbReference type="AlphaFoldDB" id="A0A1M2VEK8"/>
<sequence length="119" mass="13013">RSRARAVERASLHVSNAPSAGAIIPPWAPYMRRAAAHLAPSEPLVWLNFQSRARVRSGSHVTRGSVRGGRWEGDSKEAGDVDPERKQVGDDLSEDTEDNKQNPAANDTPTRWAPSSSWS</sequence>
<dbReference type="Proteomes" id="UP000184267">
    <property type="component" value="Unassembled WGS sequence"/>
</dbReference>